<dbReference type="CDD" id="cd14686">
    <property type="entry name" value="bZIP"/>
    <property type="match status" value="1"/>
</dbReference>
<accession>W2HVD8</accession>
<evidence type="ECO:0008006" key="3">
    <source>
        <dbReference type="Google" id="ProtNLM"/>
    </source>
</evidence>
<keyword evidence="1" id="KW-0175">Coiled coil</keyword>
<dbReference type="AlphaFoldDB" id="W2HVD8"/>
<proteinExistence type="predicted"/>
<reference evidence="2" key="1">
    <citation type="submission" date="2013-11" db="EMBL/GenBank/DDBJ databases">
        <title>The Genome Sequence of Phytophthora parasitica CJ05E6.</title>
        <authorList>
            <consortium name="The Broad Institute Genomics Platform"/>
            <person name="Russ C."/>
            <person name="Tyler B."/>
            <person name="Panabieres F."/>
            <person name="Shan W."/>
            <person name="Tripathy S."/>
            <person name="Grunwald N."/>
            <person name="Machado M."/>
            <person name="Johnson C.S."/>
            <person name="Arredondo F."/>
            <person name="Hong C."/>
            <person name="Coffey M."/>
            <person name="Young S.K."/>
            <person name="Zeng Q."/>
            <person name="Gargeya S."/>
            <person name="Fitzgerald M."/>
            <person name="Abouelleil A."/>
            <person name="Alvarado L."/>
            <person name="Chapman S.B."/>
            <person name="Gainer-Dewar J."/>
            <person name="Goldberg J."/>
            <person name="Griggs A."/>
            <person name="Gujja S."/>
            <person name="Hansen M."/>
            <person name="Howarth C."/>
            <person name="Imamovic A."/>
            <person name="Ireland A."/>
            <person name="Larimer J."/>
            <person name="McCowan C."/>
            <person name="Murphy C."/>
            <person name="Pearson M."/>
            <person name="Poon T.W."/>
            <person name="Priest M."/>
            <person name="Roberts A."/>
            <person name="Saif S."/>
            <person name="Shea T."/>
            <person name="Sykes S."/>
            <person name="Wortman J."/>
            <person name="Nusbaum C."/>
            <person name="Birren B."/>
        </authorList>
    </citation>
    <scope>NUCLEOTIDE SEQUENCE [LARGE SCALE GENOMIC DNA]</scope>
    <source>
        <strain evidence="2">CJ05E6</strain>
    </source>
</reference>
<evidence type="ECO:0000313" key="2">
    <source>
        <dbReference type="EMBL" id="ETL25806.1"/>
    </source>
</evidence>
<dbReference type="EMBL" id="KI676420">
    <property type="protein sequence ID" value="ETL25806.1"/>
    <property type="molecule type" value="Genomic_DNA"/>
</dbReference>
<name>W2HVD8_PHYNI</name>
<evidence type="ECO:0000256" key="1">
    <source>
        <dbReference type="SAM" id="Coils"/>
    </source>
</evidence>
<gene>
    <name evidence="2" type="ORF">L916_20407</name>
</gene>
<organism evidence="2">
    <name type="scientific">Phytophthora nicotianae</name>
    <name type="common">Potato buckeye rot agent</name>
    <name type="synonym">Phytophthora parasitica</name>
    <dbReference type="NCBI Taxonomy" id="4792"/>
    <lineage>
        <taxon>Eukaryota</taxon>
        <taxon>Sar</taxon>
        <taxon>Stramenopiles</taxon>
        <taxon>Oomycota</taxon>
        <taxon>Peronosporomycetes</taxon>
        <taxon>Peronosporales</taxon>
        <taxon>Peronosporaceae</taxon>
        <taxon>Phytophthora</taxon>
    </lineage>
</organism>
<sequence length="348" mass="39862">MDNKSLSLPNRSHYRDDVIGQVVQRIKFTSHYAQTPKIYEEDDTTHVFSKRNAPLDVTSLDRISPRTHSRSSTESLDINMPVLEGNDTTPFDSGSETMVKTLKQQHRGYMQRYRKKIKDRATTLESDIRRLQERIQRLQEQYQTTSIGVSICITVWHVVAEYFRLFRCGLKKSTGEPWTTVEEEQSSCVLRAQRDFMYTFMAPDVASNNGTGVETLLDSYRLLAFYLPDFETRIVRMEIVEDMILVTTTVQITLTANTLQRAFPHLAPGAEQHEWLLVAKKLLGKQIVMRGSTRFMWDSTTKHVALLQSSADLLSSILRLLGDIQSVCSAFGESRITPDCTLARPLTW</sequence>
<feature type="coiled-coil region" evidence="1">
    <location>
        <begin position="114"/>
        <end position="148"/>
    </location>
</feature>
<protein>
    <recommendedName>
        <fullName evidence="3">Bzip transcription factor</fullName>
    </recommendedName>
</protein>
<dbReference type="Proteomes" id="UP000053864">
    <property type="component" value="Unassembled WGS sequence"/>
</dbReference>
<dbReference type="VEuPathDB" id="FungiDB:PPTG_18544"/>